<feature type="compositionally biased region" description="Low complexity" evidence="1">
    <location>
        <begin position="92"/>
        <end position="102"/>
    </location>
</feature>
<proteinExistence type="predicted"/>
<organism evidence="2 3">
    <name type="scientific">Rhododendron griersonianum</name>
    <dbReference type="NCBI Taxonomy" id="479676"/>
    <lineage>
        <taxon>Eukaryota</taxon>
        <taxon>Viridiplantae</taxon>
        <taxon>Streptophyta</taxon>
        <taxon>Embryophyta</taxon>
        <taxon>Tracheophyta</taxon>
        <taxon>Spermatophyta</taxon>
        <taxon>Magnoliopsida</taxon>
        <taxon>eudicotyledons</taxon>
        <taxon>Gunneridae</taxon>
        <taxon>Pentapetalae</taxon>
        <taxon>asterids</taxon>
        <taxon>Ericales</taxon>
        <taxon>Ericaceae</taxon>
        <taxon>Ericoideae</taxon>
        <taxon>Rhodoreae</taxon>
        <taxon>Rhododendron</taxon>
    </lineage>
</organism>
<dbReference type="AlphaFoldDB" id="A0AAV6KGG8"/>
<keyword evidence="3" id="KW-1185">Reference proteome</keyword>
<gene>
    <name evidence="2" type="ORF">RHGRI_009908</name>
</gene>
<reference evidence="2" key="1">
    <citation type="submission" date="2020-08" db="EMBL/GenBank/DDBJ databases">
        <title>Plant Genome Project.</title>
        <authorList>
            <person name="Zhang R.-G."/>
        </authorList>
    </citation>
    <scope>NUCLEOTIDE SEQUENCE</scope>
    <source>
        <strain evidence="2">WSP0</strain>
        <tissue evidence="2">Leaf</tissue>
    </source>
</reference>
<comment type="caution">
    <text evidence="2">The sequence shown here is derived from an EMBL/GenBank/DDBJ whole genome shotgun (WGS) entry which is preliminary data.</text>
</comment>
<dbReference type="EMBL" id="JACTNZ010000004">
    <property type="protein sequence ID" value="KAG5551641.1"/>
    <property type="molecule type" value="Genomic_DNA"/>
</dbReference>
<dbReference type="Proteomes" id="UP000823749">
    <property type="component" value="Chromosome 4"/>
</dbReference>
<feature type="compositionally biased region" description="Pro residues" evidence="1">
    <location>
        <begin position="82"/>
        <end position="91"/>
    </location>
</feature>
<feature type="compositionally biased region" description="Low complexity" evidence="1">
    <location>
        <begin position="68"/>
        <end position="81"/>
    </location>
</feature>
<protein>
    <submittedName>
        <fullName evidence="2">Uncharacterized protein</fullName>
    </submittedName>
</protein>
<feature type="region of interest" description="Disordered" evidence="1">
    <location>
        <begin position="55"/>
        <end position="112"/>
    </location>
</feature>
<evidence type="ECO:0000256" key="1">
    <source>
        <dbReference type="SAM" id="MobiDB-lite"/>
    </source>
</evidence>
<evidence type="ECO:0000313" key="3">
    <source>
        <dbReference type="Proteomes" id="UP000823749"/>
    </source>
</evidence>
<sequence length="193" mass="20788">MAGGQYTLNITFISQTLYLNSGWTCAKVLAAGDLTTYPTQVYQINKVLLPEAIFGTNIPPPPPPPSSTPGTSPSSSTTSTPSAPPPPPPPTATTATPATSTPSAPPPPPTTSTPTTTIYNYCTFSGFSSDRRFGWLDWDCFRSFRWDTTVVVGEYDADRIATAYLESFCGRLHQIRKSVLSGMIILLEDSFIL</sequence>
<name>A0AAV6KGG8_9ERIC</name>
<feature type="compositionally biased region" description="Pro residues" evidence="1">
    <location>
        <begin position="58"/>
        <end position="67"/>
    </location>
</feature>
<accession>A0AAV6KGG8</accession>
<evidence type="ECO:0000313" key="2">
    <source>
        <dbReference type="EMBL" id="KAG5551641.1"/>
    </source>
</evidence>